<dbReference type="InterPro" id="IPR039374">
    <property type="entry name" value="SIP_fam"/>
</dbReference>
<evidence type="ECO:0000313" key="3">
    <source>
        <dbReference type="Proteomes" id="UP001302274"/>
    </source>
</evidence>
<dbReference type="Gene3D" id="2.40.30.10">
    <property type="entry name" value="Translation factors"/>
    <property type="match status" value="1"/>
</dbReference>
<dbReference type="InterPro" id="IPR013113">
    <property type="entry name" value="SIP_FAD-bd"/>
</dbReference>
<feature type="domain" description="FAD-binding FR-type" evidence="1">
    <location>
        <begin position="15"/>
        <end position="113"/>
    </location>
</feature>
<organism evidence="2 3">
    <name type="scientific">Bacteriovorax antarcticus</name>
    <dbReference type="NCBI Taxonomy" id="3088717"/>
    <lineage>
        <taxon>Bacteria</taxon>
        <taxon>Pseudomonadati</taxon>
        <taxon>Bdellovibrionota</taxon>
        <taxon>Bacteriovoracia</taxon>
        <taxon>Bacteriovoracales</taxon>
        <taxon>Bacteriovoracaceae</taxon>
        <taxon>Bacteriovorax</taxon>
    </lineage>
</organism>
<dbReference type="PANTHER" id="PTHR30157:SF0">
    <property type="entry name" value="NADPH-DEPENDENT FERRIC-CHELATE REDUCTASE"/>
    <property type="match status" value="1"/>
</dbReference>
<gene>
    <name evidence="2" type="ORF">SHI21_07750</name>
</gene>
<comment type="caution">
    <text evidence="2">The sequence shown here is derived from an EMBL/GenBank/DDBJ whole genome shotgun (WGS) entry which is preliminary data.</text>
</comment>
<accession>A0ABU5VSQ7</accession>
<evidence type="ECO:0000259" key="1">
    <source>
        <dbReference type="PROSITE" id="PS51384"/>
    </source>
</evidence>
<sequence>MSTIKKILVKILGPIILSKSKIVSNEQLSPHFHLLTIKGRNLKKEWIPGQKIQIQLKDDEMRSYTPCSWDSKAGVMQTLVYMHGKGPGALWARDAKAQNKVIVLGPKKSLKLEEAGNRVIFFGDETTFGLAHAIKKNVPDIKFHFFMEAGNTDESSAILKRFDLEEALLVSLGQLDLIAEQMSKIFAEDNSIKIVLSGKQQSIVALREKLYSLNIPKAAIGTKVYWGWKDDPNGKLKK</sequence>
<dbReference type="PROSITE" id="PS51384">
    <property type="entry name" value="FAD_FR"/>
    <property type="match status" value="1"/>
</dbReference>
<keyword evidence="3" id="KW-1185">Reference proteome</keyword>
<dbReference type="Proteomes" id="UP001302274">
    <property type="component" value="Unassembled WGS sequence"/>
</dbReference>
<dbReference type="SUPFAM" id="SSF63380">
    <property type="entry name" value="Riboflavin synthase domain-like"/>
    <property type="match status" value="1"/>
</dbReference>
<dbReference type="EMBL" id="JAYGJQ010000001">
    <property type="protein sequence ID" value="MEA9356089.1"/>
    <property type="molecule type" value="Genomic_DNA"/>
</dbReference>
<protein>
    <submittedName>
        <fullName evidence="2">Siderophore-interacting protein</fullName>
    </submittedName>
</protein>
<name>A0ABU5VSQ7_9BACT</name>
<evidence type="ECO:0000313" key="2">
    <source>
        <dbReference type="EMBL" id="MEA9356089.1"/>
    </source>
</evidence>
<dbReference type="RefSeq" id="WP_323575764.1">
    <property type="nucleotide sequence ID" value="NZ_JAYGJQ010000001.1"/>
</dbReference>
<proteinExistence type="predicted"/>
<dbReference type="InterPro" id="IPR017927">
    <property type="entry name" value="FAD-bd_FR_type"/>
</dbReference>
<dbReference type="Pfam" id="PF08021">
    <property type="entry name" value="FAD_binding_9"/>
    <property type="match status" value="1"/>
</dbReference>
<reference evidence="2 3" key="1">
    <citation type="submission" date="2023-11" db="EMBL/GenBank/DDBJ databases">
        <title>A Novel Polar Bacteriovorax (B. antarcticus) Isolated from the Biocrust in Antarctica.</title>
        <authorList>
            <person name="Mun W."/>
            <person name="Choi S.Y."/>
            <person name="Mitchell R.J."/>
        </authorList>
    </citation>
    <scope>NUCLEOTIDE SEQUENCE [LARGE SCALE GENOMIC DNA]</scope>
    <source>
        <strain evidence="2 3">PP10</strain>
    </source>
</reference>
<dbReference type="InterPro" id="IPR017938">
    <property type="entry name" value="Riboflavin_synthase-like_b-brl"/>
</dbReference>
<dbReference type="PANTHER" id="PTHR30157">
    <property type="entry name" value="FERRIC REDUCTASE, NADPH-DEPENDENT"/>
    <property type="match status" value="1"/>
</dbReference>